<protein>
    <recommendedName>
        <fullName evidence="9">DNA 3'-5' helicase</fullName>
        <ecNumber evidence="9">5.6.2.4</ecNumber>
    </recommendedName>
</protein>
<dbReference type="InterPro" id="IPR014016">
    <property type="entry name" value="UvrD-like_ATP-bd"/>
</dbReference>
<dbReference type="GO" id="GO:0004386">
    <property type="term" value="F:helicase activity"/>
    <property type="evidence" value="ECO:0007669"/>
    <property type="project" value="UniProtKB-KW"/>
</dbReference>
<evidence type="ECO:0000256" key="11">
    <source>
        <dbReference type="PROSITE-ProRule" id="PRU00560"/>
    </source>
</evidence>
<dbReference type="Gene3D" id="3.40.50.300">
    <property type="entry name" value="P-loop containing nucleotide triphosphate hydrolases"/>
    <property type="match status" value="3"/>
</dbReference>
<evidence type="ECO:0000256" key="2">
    <source>
        <dbReference type="ARBA" id="ARBA00022741"/>
    </source>
</evidence>
<comment type="catalytic activity">
    <reaction evidence="10">
        <text>ATP + H2O = ADP + phosphate + H(+)</text>
        <dbReference type="Rhea" id="RHEA:13065"/>
        <dbReference type="ChEBI" id="CHEBI:15377"/>
        <dbReference type="ChEBI" id="CHEBI:15378"/>
        <dbReference type="ChEBI" id="CHEBI:30616"/>
        <dbReference type="ChEBI" id="CHEBI:43474"/>
        <dbReference type="ChEBI" id="CHEBI:456216"/>
        <dbReference type="EC" id="5.6.2.4"/>
    </reaction>
</comment>
<evidence type="ECO:0000313" key="14">
    <source>
        <dbReference type="Proteomes" id="UP001595833"/>
    </source>
</evidence>
<comment type="caution">
    <text evidence="13">The sequence shown here is derived from an EMBL/GenBank/DDBJ whole genome shotgun (WGS) entry which is preliminary data.</text>
</comment>
<keyword evidence="3 11" id="KW-0378">Hydrolase</keyword>
<evidence type="ECO:0000256" key="1">
    <source>
        <dbReference type="ARBA" id="ARBA00009922"/>
    </source>
</evidence>
<dbReference type="EC" id="5.6.2.4" evidence="9"/>
<dbReference type="InterPro" id="IPR027417">
    <property type="entry name" value="P-loop_NTPase"/>
</dbReference>
<evidence type="ECO:0000259" key="12">
    <source>
        <dbReference type="PROSITE" id="PS51198"/>
    </source>
</evidence>
<dbReference type="PROSITE" id="PS51198">
    <property type="entry name" value="UVRD_HELICASE_ATP_BIND"/>
    <property type="match status" value="1"/>
</dbReference>
<dbReference type="PANTHER" id="PTHR11070">
    <property type="entry name" value="UVRD / RECB / PCRA DNA HELICASE FAMILY MEMBER"/>
    <property type="match status" value="1"/>
</dbReference>
<dbReference type="InterPro" id="IPR000212">
    <property type="entry name" value="DNA_helicase_UvrD/REP"/>
</dbReference>
<evidence type="ECO:0000256" key="4">
    <source>
        <dbReference type="ARBA" id="ARBA00022806"/>
    </source>
</evidence>
<evidence type="ECO:0000256" key="3">
    <source>
        <dbReference type="ARBA" id="ARBA00022801"/>
    </source>
</evidence>
<dbReference type="InterPro" id="IPR014017">
    <property type="entry name" value="DNA_helicase_UvrD-like_C"/>
</dbReference>
<proteinExistence type="inferred from homology"/>
<dbReference type="Pfam" id="PF13361">
    <property type="entry name" value="UvrD_C"/>
    <property type="match status" value="1"/>
</dbReference>
<dbReference type="Proteomes" id="UP001595833">
    <property type="component" value="Unassembled WGS sequence"/>
</dbReference>
<comment type="catalytic activity">
    <reaction evidence="8">
        <text>Couples ATP hydrolysis with the unwinding of duplex DNA by translocating in the 3'-5' direction.</text>
        <dbReference type="EC" id="5.6.2.4"/>
    </reaction>
</comment>
<dbReference type="InterPro" id="IPR013986">
    <property type="entry name" value="DExx_box_DNA_helicase_dom_sf"/>
</dbReference>
<evidence type="ECO:0000256" key="5">
    <source>
        <dbReference type="ARBA" id="ARBA00022840"/>
    </source>
</evidence>
<evidence type="ECO:0000256" key="10">
    <source>
        <dbReference type="ARBA" id="ARBA00048988"/>
    </source>
</evidence>
<comment type="similarity">
    <text evidence="1">Belongs to the helicase family. UvrD subfamily.</text>
</comment>
<evidence type="ECO:0000313" key="13">
    <source>
        <dbReference type="EMBL" id="MFC5055547.1"/>
    </source>
</evidence>
<keyword evidence="5 11" id="KW-0067">ATP-binding</keyword>
<dbReference type="Pfam" id="PF00580">
    <property type="entry name" value="UvrD-helicase"/>
    <property type="match status" value="1"/>
</dbReference>
<dbReference type="SUPFAM" id="SSF52540">
    <property type="entry name" value="P-loop containing nucleoside triphosphate hydrolases"/>
    <property type="match status" value="1"/>
</dbReference>
<dbReference type="GO" id="GO:0016787">
    <property type="term" value="F:hydrolase activity"/>
    <property type="evidence" value="ECO:0007669"/>
    <property type="project" value="UniProtKB-KW"/>
</dbReference>
<keyword evidence="7" id="KW-0413">Isomerase</keyword>
<sequence>MSNLSASIDELKNNGCQWKAFTTEGHCVVLAPPGSGKTKLLTTRMAYDLANKINRPQGAACITLTNAAADQLRRRMERLGTEDRPNFFIGTVHSFLLRRVVAPFAHAVGRPELASITIASEEESQKLLHEAIYEAYPSADTWNVATTINFNRTRMASAEDWAKSGEGLIEAARHYEAKLEERGLHDFSGLVEIAVQLVENHQIVRQVLNAQFPHLYVDEYQDLSPGLDRVVKALCFDYLTGSELFAVGDPDQALFGFTGTRPELLDELAARTDLTSVELTRNYRSRDEIIKRANMMRPGRVPMVGDKPGGSVAGIYCPGGLPDQYQRVVDVIGEAHSGGVALHEIAVLCPTRDLCLEVTDALRRAGIPVFYRDVKKEYRPNSLTRFIESAATWAATGRETSGYRLGDLLKQWRHLLGPSRTPQYDRKLVSVLVEWGDRADEAATTFLDELRQAGLGDVLGQVALAADAPEVRKMEAVIRTWSLRELTQRALRQDRVEVITTTSSKGLEFDVVLLVGADNGRMPSHMSNTPERRAEDRRKFYVSVTRARDDLRIFYSGFRLTRWRRWDDGVSPYVGEIELL</sequence>
<evidence type="ECO:0000256" key="7">
    <source>
        <dbReference type="ARBA" id="ARBA00023235"/>
    </source>
</evidence>
<dbReference type="CDD" id="cd17932">
    <property type="entry name" value="DEXQc_UvrD"/>
    <property type="match status" value="1"/>
</dbReference>
<keyword evidence="14" id="KW-1185">Reference proteome</keyword>
<dbReference type="EMBL" id="JBHSJB010000015">
    <property type="protein sequence ID" value="MFC5055547.1"/>
    <property type="molecule type" value="Genomic_DNA"/>
</dbReference>
<dbReference type="RefSeq" id="WP_344042823.1">
    <property type="nucleotide sequence ID" value="NZ_BAAAKE010000037.1"/>
</dbReference>
<evidence type="ECO:0000256" key="6">
    <source>
        <dbReference type="ARBA" id="ARBA00023125"/>
    </source>
</evidence>
<name>A0ABV9Y212_9PSEU</name>
<feature type="domain" description="UvrD-like helicase ATP-binding" evidence="12">
    <location>
        <begin position="10"/>
        <end position="286"/>
    </location>
</feature>
<organism evidence="13 14">
    <name type="scientific">Saccharothrix xinjiangensis</name>
    <dbReference type="NCBI Taxonomy" id="204798"/>
    <lineage>
        <taxon>Bacteria</taxon>
        <taxon>Bacillati</taxon>
        <taxon>Actinomycetota</taxon>
        <taxon>Actinomycetes</taxon>
        <taxon>Pseudonocardiales</taxon>
        <taxon>Pseudonocardiaceae</taxon>
        <taxon>Saccharothrix</taxon>
    </lineage>
</organism>
<gene>
    <name evidence="13" type="ORF">ACFPFM_17505</name>
</gene>
<keyword evidence="2 11" id="KW-0547">Nucleotide-binding</keyword>
<accession>A0ABV9Y212</accession>
<dbReference type="PANTHER" id="PTHR11070:SF2">
    <property type="entry name" value="ATP-DEPENDENT DNA HELICASE SRS2"/>
    <property type="match status" value="1"/>
</dbReference>
<keyword evidence="6" id="KW-0238">DNA-binding</keyword>
<reference evidence="14" key="1">
    <citation type="journal article" date="2019" name="Int. J. Syst. Evol. Microbiol.">
        <title>The Global Catalogue of Microorganisms (GCM) 10K type strain sequencing project: providing services to taxonomists for standard genome sequencing and annotation.</title>
        <authorList>
            <consortium name="The Broad Institute Genomics Platform"/>
            <consortium name="The Broad Institute Genome Sequencing Center for Infectious Disease"/>
            <person name="Wu L."/>
            <person name="Ma J."/>
        </authorList>
    </citation>
    <scope>NUCLEOTIDE SEQUENCE [LARGE SCALE GENOMIC DNA]</scope>
    <source>
        <strain evidence="14">KCTC 12848</strain>
    </source>
</reference>
<keyword evidence="4 11" id="KW-0347">Helicase</keyword>
<dbReference type="Gene3D" id="1.10.10.160">
    <property type="match status" value="1"/>
</dbReference>
<evidence type="ECO:0000256" key="9">
    <source>
        <dbReference type="ARBA" id="ARBA00034808"/>
    </source>
</evidence>
<evidence type="ECO:0000256" key="8">
    <source>
        <dbReference type="ARBA" id="ARBA00034617"/>
    </source>
</evidence>
<feature type="binding site" evidence="11">
    <location>
        <begin position="31"/>
        <end position="38"/>
    </location>
    <ligand>
        <name>ATP</name>
        <dbReference type="ChEBI" id="CHEBI:30616"/>
    </ligand>
</feature>